<evidence type="ECO:0000256" key="1">
    <source>
        <dbReference type="ARBA" id="ARBA00022723"/>
    </source>
</evidence>
<reference evidence="8" key="1">
    <citation type="submission" date="2018-10" db="EMBL/GenBank/DDBJ databases">
        <title>Hidden diversity of soil giant viruses.</title>
        <authorList>
            <person name="Schulz F."/>
            <person name="Alteio L."/>
            <person name="Goudeau D."/>
            <person name="Ryan E.M."/>
            <person name="Malmstrom R.R."/>
            <person name="Blanchard J."/>
            <person name="Woyke T."/>
        </authorList>
    </citation>
    <scope>NUCLEOTIDE SEQUENCE</scope>
    <source>
        <strain evidence="8">SYV1</strain>
    </source>
</reference>
<dbReference type="GO" id="GO:0008270">
    <property type="term" value="F:zinc ion binding"/>
    <property type="evidence" value="ECO:0007669"/>
    <property type="project" value="UniProtKB-KW"/>
</dbReference>
<evidence type="ECO:0000259" key="7">
    <source>
        <dbReference type="PROSITE" id="PS50145"/>
    </source>
</evidence>
<evidence type="ECO:0000256" key="5">
    <source>
        <dbReference type="SAM" id="MobiDB-lite"/>
    </source>
</evidence>
<dbReference type="Pfam" id="PF02176">
    <property type="entry name" value="zf-TRAF"/>
    <property type="match status" value="1"/>
</dbReference>
<dbReference type="SMART" id="SM00184">
    <property type="entry name" value="RING"/>
    <property type="match status" value="1"/>
</dbReference>
<dbReference type="PANTHER" id="PTHR24104">
    <property type="entry name" value="E3 UBIQUITIN-PROTEIN LIGASE NHLRC1-RELATED"/>
    <property type="match status" value="1"/>
</dbReference>
<gene>
    <name evidence="8" type="ORF">Sylvanvirus24_11</name>
</gene>
<evidence type="ECO:0000256" key="3">
    <source>
        <dbReference type="ARBA" id="ARBA00022833"/>
    </source>
</evidence>
<dbReference type="PROSITE" id="PS00518">
    <property type="entry name" value="ZF_RING_1"/>
    <property type="match status" value="1"/>
</dbReference>
<feature type="compositionally biased region" description="Acidic residues" evidence="5">
    <location>
        <begin position="335"/>
        <end position="346"/>
    </location>
</feature>
<keyword evidence="8" id="KW-0675">Receptor</keyword>
<dbReference type="Gene3D" id="2.120.10.30">
    <property type="entry name" value="TolB, C-terminal domain"/>
    <property type="match status" value="2"/>
</dbReference>
<dbReference type="GO" id="GO:0043161">
    <property type="term" value="P:proteasome-mediated ubiquitin-dependent protein catabolic process"/>
    <property type="evidence" value="ECO:0007669"/>
    <property type="project" value="TreeGrafter"/>
</dbReference>
<dbReference type="InterPro" id="IPR001293">
    <property type="entry name" value="Znf_TRAF"/>
</dbReference>
<dbReference type="PANTHER" id="PTHR24104:SF25">
    <property type="entry name" value="PROTEIN LIN-41"/>
    <property type="match status" value="1"/>
</dbReference>
<dbReference type="GO" id="GO:0000209">
    <property type="term" value="P:protein polyubiquitination"/>
    <property type="evidence" value="ECO:0007669"/>
    <property type="project" value="TreeGrafter"/>
</dbReference>
<evidence type="ECO:0000259" key="6">
    <source>
        <dbReference type="PROSITE" id="PS50089"/>
    </source>
</evidence>
<keyword evidence="1" id="KW-0479">Metal-binding</keyword>
<accession>A0A3G5AIV5</accession>
<evidence type="ECO:0000313" key="8">
    <source>
        <dbReference type="EMBL" id="AYV87096.1"/>
    </source>
</evidence>
<dbReference type="Gene3D" id="3.30.40.10">
    <property type="entry name" value="Zinc/RING finger domain, C3HC4 (zinc finger)"/>
    <property type="match status" value="2"/>
</dbReference>
<protein>
    <submittedName>
        <fullName evidence="8">TNF receptor-associated factor 6-like isoform X4</fullName>
    </submittedName>
</protein>
<dbReference type="InterPro" id="IPR013083">
    <property type="entry name" value="Znf_RING/FYVE/PHD"/>
</dbReference>
<feature type="domain" description="TRAF-type" evidence="7">
    <location>
        <begin position="228"/>
        <end position="273"/>
    </location>
</feature>
<dbReference type="InterPro" id="IPR017907">
    <property type="entry name" value="Znf_RING_CS"/>
</dbReference>
<dbReference type="CDD" id="cd05819">
    <property type="entry name" value="NHL"/>
    <property type="match status" value="1"/>
</dbReference>
<feature type="compositionally biased region" description="Low complexity" evidence="5">
    <location>
        <begin position="353"/>
        <end position="363"/>
    </location>
</feature>
<dbReference type="InterPro" id="IPR050952">
    <property type="entry name" value="TRIM-NHL_E3_ligases"/>
</dbReference>
<dbReference type="Gene3D" id="2.40.10.500">
    <property type="match status" value="1"/>
</dbReference>
<dbReference type="EMBL" id="MK072530">
    <property type="protein sequence ID" value="AYV87096.1"/>
    <property type="molecule type" value="Genomic_DNA"/>
</dbReference>
<dbReference type="Pfam" id="PF17170">
    <property type="entry name" value="DUF5128"/>
    <property type="match status" value="1"/>
</dbReference>
<sequence>MSSSSTSRSFFSSNYNNQINQINQISHNMTKIVHDYGDGNDCNDSSIVDYGSTIMAPGGISSPKEVSDIPSDIPQISKVLNILNIFSSVHFIRSEQELRNCEWICVKCSSVLYRPVEIGCGHLFCRSCVLGEDKSTDKSTFVQSPLLQCPLDHTPILPTLAPLQTVSNVVRQISRLEVRCPYEVQHGCTWQGKFGIEGNELYQHIQLCGKIQCEHCHLQILDSEKIHHIDVDCLDVFIECSACQWKLKRRTLSEHKKSCSNALVACKYVPFGCATTLFKRSDIHVSHYEGNQTAHEQMLIGFVLNLKMMVSAQQSKLNQQEQMIKRLQNKKFTPDEWEDWDTDNDNNEQKELNSSMNSSANSSVDSSVLKGWVKAVAKSSSCSGVGSETVFVERSATSPSAIKKKIFTVPQYLLSFGKSGTDKTFKKIVRSTTDTLCEPVSVHVTDTRIFVSNYSLNCVKVFTLEGEYCTSLKVENPHGITSVQTKDGFRIFVSESDNNRIAVFDGKYNFLNHIATGKNGSPRLLHPKGITATSDRLFISNSGTHQITCVDFDGYLVTNRGHKGSDINEFLNPNDVWRDPDTKNLYVVDFKNDRISVVHEGGTFVNIFGRDKGNELNNPRGICGYKGRIYVSDSFNNRIAVYDYAGNFIGEFGKKGENRPGEFVHPNSIFIKNDIIYVCDHWNEKIQTFKLLL</sequence>
<dbReference type="SUPFAM" id="SSF101898">
    <property type="entry name" value="NHL repeat"/>
    <property type="match status" value="1"/>
</dbReference>
<dbReference type="SUPFAM" id="SSF57850">
    <property type="entry name" value="RING/U-box"/>
    <property type="match status" value="1"/>
</dbReference>
<keyword evidence="2 4" id="KW-0863">Zinc-finger</keyword>
<evidence type="ECO:0000256" key="4">
    <source>
        <dbReference type="PROSITE-ProRule" id="PRU00175"/>
    </source>
</evidence>
<dbReference type="PROSITE" id="PS50145">
    <property type="entry name" value="ZF_TRAF"/>
    <property type="match status" value="1"/>
</dbReference>
<dbReference type="InterPro" id="IPR001841">
    <property type="entry name" value="Znf_RING"/>
</dbReference>
<evidence type="ECO:0000256" key="2">
    <source>
        <dbReference type="ARBA" id="ARBA00022771"/>
    </source>
</evidence>
<proteinExistence type="predicted"/>
<name>A0A3G5AIV5_9VIRU</name>
<dbReference type="GO" id="GO:0061630">
    <property type="term" value="F:ubiquitin protein ligase activity"/>
    <property type="evidence" value="ECO:0007669"/>
    <property type="project" value="TreeGrafter"/>
</dbReference>
<dbReference type="PROSITE" id="PS50089">
    <property type="entry name" value="ZF_RING_2"/>
    <property type="match status" value="1"/>
</dbReference>
<dbReference type="InterPro" id="IPR011042">
    <property type="entry name" value="6-blade_b-propeller_TolB-like"/>
</dbReference>
<feature type="domain" description="RING-type" evidence="6">
    <location>
        <begin position="105"/>
        <end position="153"/>
    </location>
</feature>
<organism evidence="8">
    <name type="scientific">Sylvanvirus sp</name>
    <dbReference type="NCBI Taxonomy" id="2487774"/>
    <lineage>
        <taxon>Viruses</taxon>
    </lineage>
</organism>
<feature type="region of interest" description="Disordered" evidence="5">
    <location>
        <begin position="335"/>
        <end position="363"/>
    </location>
</feature>
<keyword evidence="3" id="KW-0862">Zinc</keyword>